<keyword evidence="3" id="KW-0716">Sensory transduction</keyword>
<dbReference type="GO" id="GO:0016020">
    <property type="term" value="C:membrane"/>
    <property type="evidence" value="ECO:0007669"/>
    <property type="project" value="UniProtKB-SubCell"/>
</dbReference>
<feature type="transmembrane region" description="Helical" evidence="12">
    <location>
        <begin position="134"/>
        <end position="156"/>
    </location>
</feature>
<dbReference type="EMBL" id="BAAFJT010000003">
    <property type="protein sequence ID" value="GAB0185368.1"/>
    <property type="molecule type" value="Genomic_DNA"/>
</dbReference>
<dbReference type="FunFam" id="1.20.1070.10:FF:000219">
    <property type="entry name" value="Opsin 5-like 2"/>
    <property type="match status" value="1"/>
</dbReference>
<evidence type="ECO:0000256" key="2">
    <source>
        <dbReference type="ARBA" id="ARBA00022543"/>
    </source>
</evidence>
<keyword evidence="6 12" id="KW-1133">Transmembrane helix</keyword>
<evidence type="ECO:0000256" key="3">
    <source>
        <dbReference type="ARBA" id="ARBA00022606"/>
    </source>
</evidence>
<accession>A0ABC9WIR9</accession>
<sequence length="429" mass="48082">MEEQYISKLHPVVDYGVGVFLLIIAILTILGNSAVLATAVKRSSLLKSPELLTVNLAVADIGMAISMYPLAIASAWNHAWLGGDASCIYYALMGFLFGVCSMMTLCAMAVIRFLVTNSSKSNSNKITKNTVRILIALIWLYSLLWAILPLVGWGYYGPEPFGISCTIAWSKFHSSSNGFSFILSMFLLCTVLPALTIVACYLGIAWKVHKTYQEIQNIDRIPNAAKLEKKLTLMAVLISVGFLSSWTPYAAASFWSIFNSSDSLQPIVTLLPCLFAKSSTAYNPFIYYIFSKTFRREIKQLHCCCGWRVHFFSTDNSAENPVSMMWSGRDNLTTSGEEWLESCRAEKDLGVLVDSWLNMSQQCAQVAKKANSILACIRNSVASRTRAVIIPLYLALVRLHLEFCVQFWAPHYKKDIEVLERVQRRAMKW</sequence>
<feature type="transmembrane region" description="Helical" evidence="12">
    <location>
        <begin position="179"/>
        <end position="204"/>
    </location>
</feature>
<keyword evidence="10" id="KW-0675">Receptor</keyword>
<comment type="caution">
    <text evidence="14">The sequence shown here is derived from an EMBL/GenBank/DDBJ whole genome shotgun (WGS) entry which is preliminary data.</text>
</comment>
<feature type="transmembrane region" description="Helical" evidence="12">
    <location>
        <begin position="267"/>
        <end position="290"/>
    </location>
</feature>
<protein>
    <submittedName>
        <fullName evidence="14">Opsin-5-like</fullName>
    </submittedName>
</protein>
<dbReference type="Pfam" id="PF00001">
    <property type="entry name" value="7tm_1"/>
    <property type="match status" value="1"/>
</dbReference>
<feature type="domain" description="G-protein coupled receptors family 1 profile" evidence="13">
    <location>
        <begin position="31"/>
        <end position="287"/>
    </location>
</feature>
<dbReference type="SUPFAM" id="SSF81321">
    <property type="entry name" value="Family A G protein-coupled receptor-like"/>
    <property type="match status" value="1"/>
</dbReference>
<dbReference type="PRINTS" id="PR00237">
    <property type="entry name" value="GPCRRHODOPSN"/>
</dbReference>
<evidence type="ECO:0000256" key="5">
    <source>
        <dbReference type="ARBA" id="ARBA00022925"/>
    </source>
</evidence>
<dbReference type="AlphaFoldDB" id="A0ABC9WIR9"/>
<evidence type="ECO:0000256" key="10">
    <source>
        <dbReference type="ARBA" id="ARBA00023170"/>
    </source>
</evidence>
<dbReference type="PROSITE" id="PS00238">
    <property type="entry name" value="OPSIN"/>
    <property type="match status" value="1"/>
</dbReference>
<keyword evidence="15" id="KW-1185">Reference proteome</keyword>
<dbReference type="InterPro" id="IPR050125">
    <property type="entry name" value="GPCR_opsins"/>
</dbReference>
<evidence type="ECO:0000313" key="14">
    <source>
        <dbReference type="EMBL" id="GAB0185368.1"/>
    </source>
</evidence>
<keyword evidence="4 12" id="KW-0812">Transmembrane</keyword>
<evidence type="ECO:0000256" key="1">
    <source>
        <dbReference type="ARBA" id="ARBA00004141"/>
    </source>
</evidence>
<keyword evidence="2" id="KW-0600">Photoreceptor protein</keyword>
<dbReference type="Gene3D" id="1.20.1070.10">
    <property type="entry name" value="Rhodopsin 7-helix transmembrane proteins"/>
    <property type="match status" value="1"/>
</dbReference>
<dbReference type="GO" id="GO:0004930">
    <property type="term" value="F:G protein-coupled receptor activity"/>
    <property type="evidence" value="ECO:0007669"/>
    <property type="project" value="UniProtKB-KW"/>
</dbReference>
<keyword evidence="5" id="KW-0681">Retinal protein</keyword>
<dbReference type="Proteomes" id="UP001623348">
    <property type="component" value="Unassembled WGS sequence"/>
</dbReference>
<comment type="subcellular location">
    <subcellularLocation>
        <location evidence="1">Membrane</location>
        <topology evidence="1">Multi-pass membrane protein</topology>
    </subcellularLocation>
</comment>
<keyword evidence="9 12" id="KW-0472">Membrane</keyword>
<feature type="transmembrane region" description="Helical" evidence="12">
    <location>
        <begin position="88"/>
        <end position="114"/>
    </location>
</feature>
<dbReference type="InterPro" id="IPR017452">
    <property type="entry name" value="GPCR_Rhodpsn_7TM"/>
</dbReference>
<dbReference type="CDD" id="cd15074">
    <property type="entry name" value="7tmA_Opsin5_neuropsin"/>
    <property type="match status" value="1"/>
</dbReference>
<evidence type="ECO:0000313" key="15">
    <source>
        <dbReference type="Proteomes" id="UP001623348"/>
    </source>
</evidence>
<feature type="transmembrane region" description="Helical" evidence="12">
    <location>
        <begin position="52"/>
        <end position="76"/>
    </location>
</feature>
<evidence type="ECO:0000256" key="4">
    <source>
        <dbReference type="ARBA" id="ARBA00022692"/>
    </source>
</evidence>
<keyword evidence="7" id="KW-0157">Chromophore</keyword>
<dbReference type="GO" id="GO:0007602">
    <property type="term" value="P:phototransduction"/>
    <property type="evidence" value="ECO:0007669"/>
    <property type="project" value="UniProtKB-KW"/>
</dbReference>
<feature type="transmembrane region" description="Helical" evidence="12">
    <location>
        <begin position="231"/>
        <end position="255"/>
    </location>
</feature>
<evidence type="ECO:0000256" key="11">
    <source>
        <dbReference type="ARBA" id="ARBA00023224"/>
    </source>
</evidence>
<dbReference type="InterPro" id="IPR000276">
    <property type="entry name" value="GPCR_Rhodpsn"/>
</dbReference>
<keyword evidence="8" id="KW-0297">G-protein coupled receptor</keyword>
<dbReference type="PANTHER" id="PTHR24240">
    <property type="entry name" value="OPSIN"/>
    <property type="match status" value="1"/>
</dbReference>
<evidence type="ECO:0000259" key="13">
    <source>
        <dbReference type="PROSITE" id="PS50262"/>
    </source>
</evidence>
<dbReference type="GO" id="GO:0009881">
    <property type="term" value="F:photoreceptor activity"/>
    <property type="evidence" value="ECO:0007669"/>
    <property type="project" value="UniProtKB-KW"/>
</dbReference>
<organism evidence="14 15">
    <name type="scientific">Grus japonensis</name>
    <name type="common">Japanese crane</name>
    <name type="synonym">Red-crowned crane</name>
    <dbReference type="NCBI Taxonomy" id="30415"/>
    <lineage>
        <taxon>Eukaryota</taxon>
        <taxon>Metazoa</taxon>
        <taxon>Chordata</taxon>
        <taxon>Craniata</taxon>
        <taxon>Vertebrata</taxon>
        <taxon>Euteleostomi</taxon>
        <taxon>Archelosauria</taxon>
        <taxon>Archosauria</taxon>
        <taxon>Dinosauria</taxon>
        <taxon>Saurischia</taxon>
        <taxon>Theropoda</taxon>
        <taxon>Coelurosauria</taxon>
        <taxon>Aves</taxon>
        <taxon>Neognathae</taxon>
        <taxon>Neoaves</taxon>
        <taxon>Gruiformes</taxon>
        <taxon>Gruidae</taxon>
        <taxon>Grus</taxon>
    </lineage>
</organism>
<evidence type="ECO:0000256" key="9">
    <source>
        <dbReference type="ARBA" id="ARBA00023136"/>
    </source>
</evidence>
<proteinExistence type="predicted"/>
<evidence type="ECO:0000256" key="8">
    <source>
        <dbReference type="ARBA" id="ARBA00023040"/>
    </source>
</evidence>
<keyword evidence="11" id="KW-0807">Transducer</keyword>
<gene>
    <name evidence="14" type="ORF">GRJ2_001002100</name>
</gene>
<name>A0ABC9WIR9_GRUJA</name>
<reference evidence="14 15" key="1">
    <citation type="submission" date="2024-06" db="EMBL/GenBank/DDBJ databases">
        <title>The draft genome of Grus japonensis, version 3.</title>
        <authorList>
            <person name="Nabeshima K."/>
            <person name="Suzuki S."/>
            <person name="Onuma M."/>
        </authorList>
    </citation>
    <scope>NUCLEOTIDE SEQUENCE [LARGE SCALE GENOMIC DNA]</scope>
    <source>
        <strain evidence="14 15">451A</strain>
    </source>
</reference>
<dbReference type="PROSITE" id="PS50262">
    <property type="entry name" value="G_PROTEIN_RECEP_F1_2"/>
    <property type="match status" value="1"/>
</dbReference>
<evidence type="ECO:0000256" key="7">
    <source>
        <dbReference type="ARBA" id="ARBA00022991"/>
    </source>
</evidence>
<evidence type="ECO:0000256" key="6">
    <source>
        <dbReference type="ARBA" id="ARBA00022989"/>
    </source>
</evidence>
<feature type="transmembrane region" description="Helical" evidence="12">
    <location>
        <begin position="15"/>
        <end position="40"/>
    </location>
</feature>
<dbReference type="InterPro" id="IPR027430">
    <property type="entry name" value="Retinal_BS"/>
</dbReference>
<evidence type="ECO:0000256" key="12">
    <source>
        <dbReference type="SAM" id="Phobius"/>
    </source>
</evidence>